<dbReference type="Proteomes" id="UP001472677">
    <property type="component" value="Unassembled WGS sequence"/>
</dbReference>
<dbReference type="EMBL" id="JBBPBM010000147">
    <property type="protein sequence ID" value="KAK8503850.1"/>
    <property type="molecule type" value="Genomic_DNA"/>
</dbReference>
<accession>A0ABR2BAA5</accession>
<keyword evidence="2" id="KW-1185">Reference proteome</keyword>
<protein>
    <submittedName>
        <fullName evidence="1">Uncharacterized protein</fullName>
    </submittedName>
</protein>
<evidence type="ECO:0000313" key="1">
    <source>
        <dbReference type="EMBL" id="KAK8503850.1"/>
    </source>
</evidence>
<sequence length="96" mass="10322">MRMASLGRNGGWVVLKEGAGEAVGGLKAVGEATQKVSGEDERSITTIIIGNNKGKSDGMFQQHRHQQTNFETSIIQPFLTLDLSVVNTETMGANIF</sequence>
<evidence type="ECO:0000313" key="2">
    <source>
        <dbReference type="Proteomes" id="UP001472677"/>
    </source>
</evidence>
<reference evidence="1 2" key="1">
    <citation type="journal article" date="2024" name="G3 (Bethesda)">
        <title>Genome assembly of Hibiscus sabdariffa L. provides insights into metabolisms of medicinal natural products.</title>
        <authorList>
            <person name="Kim T."/>
        </authorList>
    </citation>
    <scope>NUCLEOTIDE SEQUENCE [LARGE SCALE GENOMIC DNA]</scope>
    <source>
        <strain evidence="1">TK-2024</strain>
        <tissue evidence="1">Old leaves</tissue>
    </source>
</reference>
<gene>
    <name evidence="1" type="ORF">V6N12_019021</name>
</gene>
<name>A0ABR2BAA5_9ROSI</name>
<comment type="caution">
    <text evidence="1">The sequence shown here is derived from an EMBL/GenBank/DDBJ whole genome shotgun (WGS) entry which is preliminary data.</text>
</comment>
<organism evidence="1 2">
    <name type="scientific">Hibiscus sabdariffa</name>
    <name type="common">roselle</name>
    <dbReference type="NCBI Taxonomy" id="183260"/>
    <lineage>
        <taxon>Eukaryota</taxon>
        <taxon>Viridiplantae</taxon>
        <taxon>Streptophyta</taxon>
        <taxon>Embryophyta</taxon>
        <taxon>Tracheophyta</taxon>
        <taxon>Spermatophyta</taxon>
        <taxon>Magnoliopsida</taxon>
        <taxon>eudicotyledons</taxon>
        <taxon>Gunneridae</taxon>
        <taxon>Pentapetalae</taxon>
        <taxon>rosids</taxon>
        <taxon>malvids</taxon>
        <taxon>Malvales</taxon>
        <taxon>Malvaceae</taxon>
        <taxon>Malvoideae</taxon>
        <taxon>Hibiscus</taxon>
    </lineage>
</organism>
<proteinExistence type="predicted"/>